<organism evidence="4 5">
    <name type="scientific">Parasphingorhabdus cellanae</name>
    <dbReference type="NCBI Taxonomy" id="2806553"/>
    <lineage>
        <taxon>Bacteria</taxon>
        <taxon>Pseudomonadati</taxon>
        <taxon>Pseudomonadota</taxon>
        <taxon>Alphaproteobacteria</taxon>
        <taxon>Sphingomonadales</taxon>
        <taxon>Sphingomonadaceae</taxon>
        <taxon>Parasphingorhabdus</taxon>
    </lineage>
</organism>
<dbReference type="Pfam" id="PF01232">
    <property type="entry name" value="Mannitol_dh"/>
    <property type="match status" value="1"/>
</dbReference>
<dbReference type="PANTHER" id="PTHR43362:SF1">
    <property type="entry name" value="MANNITOL DEHYDROGENASE 2-RELATED"/>
    <property type="match status" value="1"/>
</dbReference>
<dbReference type="InterPro" id="IPR036291">
    <property type="entry name" value="NAD(P)-bd_dom_sf"/>
</dbReference>
<feature type="domain" description="Mannitol dehydrogenase C-terminal" evidence="3">
    <location>
        <begin position="265"/>
        <end position="409"/>
    </location>
</feature>
<dbReference type="PANTHER" id="PTHR43362">
    <property type="entry name" value="MANNITOL DEHYDROGENASE DSF1-RELATED"/>
    <property type="match status" value="1"/>
</dbReference>
<reference evidence="4 5" key="1">
    <citation type="submission" date="2021-03" db="EMBL/GenBank/DDBJ databases">
        <title>Complete genome of Parasphingorhabdus_sp.JHSY0214.</title>
        <authorList>
            <person name="Yoo J.H."/>
            <person name="Bae J.W."/>
        </authorList>
    </citation>
    <scope>NUCLEOTIDE SEQUENCE [LARGE SCALE GENOMIC DNA]</scope>
    <source>
        <strain evidence="4 5">JHSY0214</strain>
    </source>
</reference>
<dbReference type="SUPFAM" id="SSF48179">
    <property type="entry name" value="6-phosphogluconate dehydrogenase C-terminal domain-like"/>
    <property type="match status" value="1"/>
</dbReference>
<keyword evidence="5" id="KW-1185">Reference proteome</keyword>
<dbReference type="InterPro" id="IPR008927">
    <property type="entry name" value="6-PGluconate_DH-like_C_sf"/>
</dbReference>
<proteinExistence type="predicted"/>
<dbReference type="InterPro" id="IPR013328">
    <property type="entry name" value="6PGD_dom2"/>
</dbReference>
<dbReference type="InterPro" id="IPR000669">
    <property type="entry name" value="Mannitol_DH"/>
</dbReference>
<feature type="domain" description="Mannitol dehydrogenase N-terminal" evidence="2">
    <location>
        <begin position="21"/>
        <end position="256"/>
    </location>
</feature>
<accession>A0ABX7T8H3</accession>
<dbReference type="EMBL" id="CP071794">
    <property type="protein sequence ID" value="QTD57919.1"/>
    <property type="molecule type" value="Genomic_DNA"/>
</dbReference>
<dbReference type="Proteomes" id="UP000663923">
    <property type="component" value="Chromosome"/>
</dbReference>
<dbReference type="Pfam" id="PF08125">
    <property type="entry name" value="Mannitol_dh_C"/>
    <property type="match status" value="1"/>
</dbReference>
<evidence type="ECO:0000259" key="3">
    <source>
        <dbReference type="Pfam" id="PF08125"/>
    </source>
</evidence>
<dbReference type="Gene3D" id="1.10.1040.10">
    <property type="entry name" value="N-(1-d-carboxylethyl)-l-norvaline Dehydrogenase, domain 2"/>
    <property type="match status" value="1"/>
</dbReference>
<evidence type="ECO:0000313" key="4">
    <source>
        <dbReference type="EMBL" id="QTD57919.1"/>
    </source>
</evidence>
<dbReference type="Gene3D" id="3.40.50.720">
    <property type="entry name" value="NAD(P)-binding Rossmann-like Domain"/>
    <property type="match status" value="1"/>
</dbReference>
<evidence type="ECO:0000259" key="2">
    <source>
        <dbReference type="Pfam" id="PF01232"/>
    </source>
</evidence>
<keyword evidence="1" id="KW-0560">Oxidoreductase</keyword>
<protein>
    <submittedName>
        <fullName evidence="4">Mannitol dehydrogenase family protein</fullName>
    </submittedName>
</protein>
<name>A0ABX7T8H3_9SPHN</name>
<evidence type="ECO:0000313" key="5">
    <source>
        <dbReference type="Proteomes" id="UP000663923"/>
    </source>
</evidence>
<evidence type="ECO:0000256" key="1">
    <source>
        <dbReference type="ARBA" id="ARBA00023002"/>
    </source>
</evidence>
<dbReference type="InterPro" id="IPR050988">
    <property type="entry name" value="Mannitol_DH/Oxidoreductase"/>
</dbReference>
<dbReference type="InterPro" id="IPR013131">
    <property type="entry name" value="Mannitol_DH_N"/>
</dbReference>
<dbReference type="InterPro" id="IPR013118">
    <property type="entry name" value="Mannitol_DH_C"/>
</dbReference>
<dbReference type="PRINTS" id="PR00084">
    <property type="entry name" value="MTLDHDRGNASE"/>
</dbReference>
<gene>
    <name evidence="4" type="ORF">J4G78_17005</name>
</gene>
<sequence>MHHLSPEVDQSAFDRKIQDIGIVHFGLGAFTRAHQAIFTDCAMAAGDAGWMITGVSLRSTNVAEQLNPQDGLYLIAEQSGEGTRYRLSRAIREVLATSENTVQIIDVLTAPAVKIVSFTVTEKGYCRAPDGSLDLALADQSSFYPLLAKGFRARRNAGHSGLTLLSCDNLAENGRILGKLVSEYLAARAPDLLIWYQTYCTSPSTMVDRIVPATTDADRDCAETMTGLRDEALVMCEPFTQWVIEDDFASGRPHWENSGVQMVRDVSSYETAKLRMLNGAHSLLAYCGLNASHQFVHQAIADPCIRELVRRLMNVEAAPTINAEDGQDLRTYADTLIHRFENPKLNHQLSQIAADGSQKIPQRWLETLSLNGLSERSSPAILTAIAAWLKYVRDKLDIIDDPLAAQLSEICEINEPEKLVLAIFGPSGLLASDWTPTDDDIRFVVARLVEMQ</sequence>
<dbReference type="SUPFAM" id="SSF51735">
    <property type="entry name" value="NAD(P)-binding Rossmann-fold domains"/>
    <property type="match status" value="1"/>
</dbReference>